<dbReference type="InterPro" id="IPR053195">
    <property type="entry name" value="Bax-like"/>
</dbReference>
<feature type="region of interest" description="Disordered" evidence="1">
    <location>
        <begin position="29"/>
        <end position="55"/>
    </location>
</feature>
<reference evidence="3 4" key="1">
    <citation type="submission" date="2024-02" db="EMBL/GenBank/DDBJ databases">
        <title>Bacteria isolated from the canopy kelp, Nereocystis luetkeana.</title>
        <authorList>
            <person name="Pfister C.A."/>
            <person name="Younker I.T."/>
            <person name="Light S.H."/>
        </authorList>
    </citation>
    <scope>NUCLEOTIDE SEQUENCE [LARGE SCALE GENOMIC DNA]</scope>
    <source>
        <strain evidence="3 4">TI.4.07</strain>
    </source>
</reference>
<dbReference type="InterPro" id="IPR002901">
    <property type="entry name" value="MGlyc_endo_b_GlcNAc-like_dom"/>
</dbReference>
<dbReference type="PANTHER" id="PTHR40572:SF1">
    <property type="entry name" value="PROTEIN BAX"/>
    <property type="match status" value="1"/>
</dbReference>
<evidence type="ECO:0000313" key="3">
    <source>
        <dbReference type="EMBL" id="MEL0611872.1"/>
    </source>
</evidence>
<dbReference type="Gene3D" id="1.10.530.10">
    <property type="match status" value="1"/>
</dbReference>
<feature type="compositionally biased region" description="Low complexity" evidence="1">
    <location>
        <begin position="29"/>
        <end position="39"/>
    </location>
</feature>
<feature type="domain" description="Mannosyl-glycoprotein endo-beta-N-acetylglucosamidase-like" evidence="2">
    <location>
        <begin position="133"/>
        <end position="259"/>
    </location>
</feature>
<protein>
    <submittedName>
        <fullName evidence="3">Glucosaminidase domain-containing protein</fullName>
    </submittedName>
</protein>
<sequence length="293" mass="33716">MERKILWLISFALLFILWLKIEPAEEPVSHQSQEQVSESTSDKVSDRSGEATADEKSYFKAHPIKSKTPDFLAIKDIKQRKMAFFNFLTPFVDEKNTLLLAERKRLIELRGKAKNLSRKDKNWVSGLMSNYKLDKVETISAKNINELLTYIDIVPVSLVLAQAANESAWGTSRFATDGNNFFGQWCFRKGCGLVPESRDDDADHEVRKFRDARESVFAYIDNLNSNNAYKELRGIRTDLRDSNAPITGLALVHGLDHYSQRGQDYVDEIEGLIQYNKLWRFNATNRNKENIEK</sequence>
<comment type="caution">
    <text evidence="3">The sequence shown here is derived from an EMBL/GenBank/DDBJ whole genome shotgun (WGS) entry which is preliminary data.</text>
</comment>
<name>A0ABU9G069_9GAMM</name>
<dbReference type="SMART" id="SM00047">
    <property type="entry name" value="LYZ2"/>
    <property type="match status" value="1"/>
</dbReference>
<dbReference type="PANTHER" id="PTHR40572">
    <property type="entry name" value="PROTEIN BAX"/>
    <property type="match status" value="1"/>
</dbReference>
<evidence type="ECO:0000313" key="4">
    <source>
        <dbReference type="Proteomes" id="UP001379949"/>
    </source>
</evidence>
<dbReference type="EMBL" id="JBAKAR010000001">
    <property type="protein sequence ID" value="MEL0611872.1"/>
    <property type="molecule type" value="Genomic_DNA"/>
</dbReference>
<dbReference type="RefSeq" id="WP_341562443.1">
    <property type="nucleotide sequence ID" value="NZ_JBAKAQ010000001.1"/>
</dbReference>
<evidence type="ECO:0000256" key="1">
    <source>
        <dbReference type="SAM" id="MobiDB-lite"/>
    </source>
</evidence>
<proteinExistence type="predicted"/>
<dbReference type="Proteomes" id="UP001379949">
    <property type="component" value="Unassembled WGS sequence"/>
</dbReference>
<keyword evidence="4" id="KW-1185">Reference proteome</keyword>
<organism evidence="3 4">
    <name type="scientific">Marinomonas arenicola</name>
    <dbReference type="NCBI Taxonomy" id="569601"/>
    <lineage>
        <taxon>Bacteria</taxon>
        <taxon>Pseudomonadati</taxon>
        <taxon>Pseudomonadota</taxon>
        <taxon>Gammaproteobacteria</taxon>
        <taxon>Oceanospirillales</taxon>
        <taxon>Oceanospirillaceae</taxon>
        <taxon>Marinomonas</taxon>
    </lineage>
</organism>
<evidence type="ECO:0000259" key="2">
    <source>
        <dbReference type="SMART" id="SM00047"/>
    </source>
</evidence>
<accession>A0ABU9G069</accession>
<gene>
    <name evidence="3" type="ORF">V6242_01840</name>
</gene>
<feature type="compositionally biased region" description="Basic and acidic residues" evidence="1">
    <location>
        <begin position="40"/>
        <end position="55"/>
    </location>
</feature>
<dbReference type="Pfam" id="PF01832">
    <property type="entry name" value="Glucosaminidase"/>
    <property type="match status" value="1"/>
</dbReference>